<dbReference type="SUPFAM" id="SSF51604">
    <property type="entry name" value="Enolase C-terminal domain-like"/>
    <property type="match status" value="1"/>
</dbReference>
<dbReference type="InterPro" id="IPR013342">
    <property type="entry name" value="Mandelate_racemase_C"/>
</dbReference>
<keyword evidence="4" id="KW-1185">Reference proteome</keyword>
<dbReference type="Proteomes" id="UP000321301">
    <property type="component" value="Unassembled WGS sequence"/>
</dbReference>
<dbReference type="GO" id="GO:0016854">
    <property type="term" value="F:racemase and epimerase activity"/>
    <property type="evidence" value="ECO:0007669"/>
    <property type="project" value="UniProtKB-ARBA"/>
</dbReference>
<gene>
    <name evidence="3" type="primary">menC</name>
    <name evidence="3" type="ORF">CQA01_09340</name>
</gene>
<evidence type="ECO:0000256" key="1">
    <source>
        <dbReference type="ARBA" id="ARBA00022723"/>
    </source>
</evidence>
<organism evidence="3 4">
    <name type="scientific">Cyclobacterium qasimii</name>
    <dbReference type="NCBI Taxonomy" id="1350429"/>
    <lineage>
        <taxon>Bacteria</taxon>
        <taxon>Pseudomonadati</taxon>
        <taxon>Bacteroidota</taxon>
        <taxon>Cytophagia</taxon>
        <taxon>Cytophagales</taxon>
        <taxon>Cyclobacteriaceae</taxon>
        <taxon>Cyclobacterium</taxon>
    </lineage>
</organism>
<dbReference type="AlphaFoldDB" id="A0A512C8B0"/>
<feature type="domain" description="Mandelate racemase/muconate lactonizing enzyme C-terminal" evidence="2">
    <location>
        <begin position="147"/>
        <end position="245"/>
    </location>
</feature>
<evidence type="ECO:0000259" key="2">
    <source>
        <dbReference type="SMART" id="SM00922"/>
    </source>
</evidence>
<dbReference type="RefSeq" id="WP_020890400.1">
    <property type="nucleotide sequence ID" value="NZ_BJYV01000002.1"/>
</dbReference>
<dbReference type="EMBL" id="BJYV01000002">
    <property type="protein sequence ID" value="GEO20400.1"/>
    <property type="molecule type" value="Genomic_DNA"/>
</dbReference>
<accession>A0A512C8B0</accession>
<dbReference type="InterPro" id="IPR036849">
    <property type="entry name" value="Enolase-like_C_sf"/>
</dbReference>
<dbReference type="GO" id="GO:0009063">
    <property type="term" value="P:amino acid catabolic process"/>
    <property type="evidence" value="ECO:0007669"/>
    <property type="project" value="InterPro"/>
</dbReference>
<dbReference type="PANTHER" id="PTHR48073:SF2">
    <property type="entry name" value="O-SUCCINYLBENZOATE SYNTHASE"/>
    <property type="match status" value="1"/>
</dbReference>
<proteinExistence type="predicted"/>
<dbReference type="InterPro" id="IPR029017">
    <property type="entry name" value="Enolase-like_N"/>
</dbReference>
<reference evidence="3 4" key="1">
    <citation type="submission" date="2019-07" db="EMBL/GenBank/DDBJ databases">
        <title>Whole genome shotgun sequence of Cyclobacterium qasimii NBRC 106168.</title>
        <authorList>
            <person name="Hosoyama A."/>
            <person name="Uohara A."/>
            <person name="Ohji S."/>
            <person name="Ichikawa N."/>
        </authorList>
    </citation>
    <scope>NUCLEOTIDE SEQUENCE [LARGE SCALE GENOMIC DNA]</scope>
    <source>
        <strain evidence="3 4">NBRC 106168</strain>
    </source>
</reference>
<evidence type="ECO:0000313" key="3">
    <source>
        <dbReference type="EMBL" id="GEO20400.1"/>
    </source>
</evidence>
<dbReference type="SFLD" id="SFLDF00009">
    <property type="entry name" value="o-succinylbenzoate_synthase"/>
    <property type="match status" value="1"/>
</dbReference>
<dbReference type="InterPro" id="IPR029065">
    <property type="entry name" value="Enolase_C-like"/>
</dbReference>
<protein>
    <submittedName>
        <fullName evidence="3">O-succinylbenzoate synthase</fullName>
    </submittedName>
</protein>
<dbReference type="InterPro" id="IPR018110">
    <property type="entry name" value="Mandel_Rmase/mucon_lact_enz_CS"/>
</dbReference>
<evidence type="ECO:0000313" key="4">
    <source>
        <dbReference type="Proteomes" id="UP000321301"/>
    </source>
</evidence>
<dbReference type="SFLD" id="SFLDS00001">
    <property type="entry name" value="Enolase"/>
    <property type="match status" value="1"/>
</dbReference>
<keyword evidence="1" id="KW-0479">Metal-binding</keyword>
<dbReference type="GO" id="GO:0046872">
    <property type="term" value="F:metal ion binding"/>
    <property type="evidence" value="ECO:0007669"/>
    <property type="project" value="UniProtKB-KW"/>
</dbReference>
<dbReference type="Gene3D" id="3.30.390.10">
    <property type="entry name" value="Enolase-like, N-terminal domain"/>
    <property type="match status" value="1"/>
</dbReference>
<dbReference type="SUPFAM" id="SSF54826">
    <property type="entry name" value="Enolase N-terminal domain-like"/>
    <property type="match status" value="1"/>
</dbReference>
<dbReference type="PROSITE" id="PS00909">
    <property type="entry name" value="MR_MLE_2"/>
    <property type="match status" value="1"/>
</dbReference>
<dbReference type="Pfam" id="PF13378">
    <property type="entry name" value="MR_MLE_C"/>
    <property type="match status" value="1"/>
</dbReference>
<dbReference type="SMART" id="SM00922">
    <property type="entry name" value="MR_MLE"/>
    <property type="match status" value="1"/>
</dbReference>
<name>A0A512C8B0_9BACT</name>
<dbReference type="PANTHER" id="PTHR48073">
    <property type="entry name" value="O-SUCCINYLBENZOATE SYNTHASE-RELATED"/>
    <property type="match status" value="1"/>
</dbReference>
<dbReference type="SFLD" id="SFLDG00180">
    <property type="entry name" value="muconate_cycloisomerase"/>
    <property type="match status" value="1"/>
</dbReference>
<sequence>MTQLFKVKCSIKAYPLNFKFEAGTSRGVLKEKITYFIQVTSDQYPGIIGIGEAGPLKGLSKDDVPNFLEQAIKILNLVEEMEFHASQEVLLNQIDNMMLHEFPSVQFGLETALLDLINGGQRKILDNGFYASGSPLPINGLVWMGEKDFMERQIDQKIEQGYDCIKMKIGAIDFDQECELLEKIRSRFPKDKISIRVDANGAFAPQDALGKLERLAKFEIHSIEQPIQPGLIAEMRELCKQSPIPIALDEELIGIYGRENKLQLLESIRPQFLILKPTLLGGIIPTREWVALAQQTNTGWWMTSALESNIGLNAIAQLTSSLKAEMPQGLGTGQLYHNNIDSPLSILNGQIFYDTKLEWNLSEILND</sequence>
<comment type="caution">
    <text evidence="3">The sequence shown here is derived from an EMBL/GenBank/DDBJ whole genome shotgun (WGS) entry which is preliminary data.</text>
</comment>
<dbReference type="Gene3D" id="3.20.20.120">
    <property type="entry name" value="Enolase-like C-terminal domain"/>
    <property type="match status" value="1"/>
</dbReference>
<dbReference type="CDD" id="cd03320">
    <property type="entry name" value="OSBS"/>
    <property type="match status" value="1"/>
</dbReference>